<name>A0A1I4W7P4_9GAMM</name>
<proteinExistence type="predicted"/>
<dbReference type="NCBIfam" id="NF007848">
    <property type="entry name" value="PRK10557.1"/>
    <property type="match status" value="1"/>
</dbReference>
<evidence type="ECO:0000313" key="1">
    <source>
        <dbReference type="EMBL" id="SFN09206.1"/>
    </source>
</evidence>
<dbReference type="EMBL" id="FOVC01000002">
    <property type="protein sequence ID" value="SFN09206.1"/>
    <property type="molecule type" value="Genomic_DNA"/>
</dbReference>
<protein>
    <submittedName>
        <fullName evidence="1">Prepilin peptidase dependent protein B</fullName>
    </submittedName>
</protein>
<gene>
    <name evidence="1" type="ORF">SAMN05216516_102325</name>
</gene>
<dbReference type="Proteomes" id="UP000242222">
    <property type="component" value="Unassembled WGS sequence"/>
</dbReference>
<dbReference type="STRING" id="1367852.SAMN05216516_102325"/>
<reference evidence="2" key="1">
    <citation type="submission" date="2016-10" db="EMBL/GenBank/DDBJ databases">
        <authorList>
            <person name="Varghese N."/>
            <person name="Submissions S."/>
        </authorList>
    </citation>
    <scope>NUCLEOTIDE SEQUENCE [LARGE SCALE GENOMIC DNA]</scope>
    <source>
        <strain evidence="2">N6PO6</strain>
    </source>
</reference>
<organism evidence="1 2">
    <name type="scientific">Izhakiella capsodis</name>
    <dbReference type="NCBI Taxonomy" id="1367852"/>
    <lineage>
        <taxon>Bacteria</taxon>
        <taxon>Pseudomonadati</taxon>
        <taxon>Pseudomonadota</taxon>
        <taxon>Gammaproteobacteria</taxon>
        <taxon>Enterobacterales</taxon>
        <taxon>Erwiniaceae</taxon>
        <taxon>Izhakiella</taxon>
    </lineage>
</organism>
<dbReference type="AlphaFoldDB" id="A0A1I4W7P4"/>
<keyword evidence="2" id="KW-1185">Reference proteome</keyword>
<accession>A0A1I4W7P4</accession>
<sequence length="175" mass="19821">MLVALLLLAILFPIAGRFLSSMTTNNLRQAMLAQLHDEGYYLAFSLEKAIRRAGYCHGRCVGSGVLLNTPQCLLIRWDENSNGRWEPPSSPNSDYYGYRLRDGNLETQRGVNDCNGSGWEKMNDPHNVRISAFNLAATGEVLRFSFRMHSLRWPALDVRVERWVARENSDVTTNG</sequence>
<evidence type="ECO:0000313" key="2">
    <source>
        <dbReference type="Proteomes" id="UP000242222"/>
    </source>
</evidence>